<dbReference type="AlphaFoldDB" id="B8HZH2"/>
<geneLocation type="plasmid" evidence="4">
    <name>pP742502</name>
</geneLocation>
<feature type="domain" description="Peptidase S33 tripeptidyl aminopeptidase-like C-terminal" evidence="3">
    <location>
        <begin position="552"/>
        <end position="638"/>
    </location>
</feature>
<dbReference type="KEGG" id="cyn:Cyan7425_0123"/>
<name>B8HZH2_CYAP4</name>
<dbReference type="InterPro" id="IPR050266">
    <property type="entry name" value="AB_hydrolase_sf"/>
</dbReference>
<dbReference type="Pfam" id="PF00561">
    <property type="entry name" value="Abhydrolase_1"/>
    <property type="match status" value="1"/>
</dbReference>
<evidence type="ECO:0000256" key="1">
    <source>
        <dbReference type="SAM" id="SignalP"/>
    </source>
</evidence>
<dbReference type="GO" id="GO:0016020">
    <property type="term" value="C:membrane"/>
    <property type="evidence" value="ECO:0007669"/>
    <property type="project" value="TreeGrafter"/>
</dbReference>
<dbReference type="Pfam" id="PF08386">
    <property type="entry name" value="Abhydrolase_4"/>
    <property type="match status" value="1"/>
</dbReference>
<dbReference type="InterPro" id="IPR029058">
    <property type="entry name" value="AB_hydrolase_fold"/>
</dbReference>
<keyword evidence="1" id="KW-0732">Signal</keyword>
<evidence type="ECO:0000259" key="2">
    <source>
        <dbReference type="Pfam" id="PF00561"/>
    </source>
</evidence>
<sequence length="656" mass="71660">MIKRLYQLGLMVMVMVIEPVCHATATVAQSAPSYRNTQIPCPTPIAPEEIDGKTTICGVVTLPEDYRKPNGRQIELTYALLKSKSLSPQPDPLIALHGGPGGSDISLIPYFTMLYSQQRQNRDVILFDQRGSRYSGALLCSPTANILETVIKAPGNAWGKKFENLAKRLKGEADLDGETLALMTLCSSVLSAHGFDLNQYNTANNARDVISLASALGYDQINLYGISYGTYLALRVMRDYPQQIRSVVLDSTIPPNVLKYEASLGIFETPALNLIEDCQNDAVCNRAYPNLKQRMVSVLKRLVKQPIPLAKADAELVKSSSGKVDVDAIVELFKSINGDARVRIAQYVPLIVSELERGVTTTYVGVVSGKIFTTPAQKTIPLGDPQGLLAKAEELRAQARKLLTEKITLAESQRPSQQWVQQVLNAIETLPQADRVLARGNFYGVGFVQGQPRDRNTLAAIIAEIFPAPLRQPLIQSLNTLSPAEIRHTYEVILGILDKASPWEQGISQGAFRSIDCQDLVTGSDPARLQSLFKQMTLPELGQSALNAGKQAYAICQNWSAQPAPASDRTAVRSKIPTLVLQSRYDTQTTTAMGRPSMVGLENGFFLEFPNGGHGVLQFSQCARDVGVAFVNNPTRSPNGECRAILKPQFALPPNP</sequence>
<dbReference type="Gene3D" id="3.40.50.1820">
    <property type="entry name" value="alpha/beta hydrolase"/>
    <property type="match status" value="2"/>
</dbReference>
<feature type="domain" description="AB hydrolase-1" evidence="2">
    <location>
        <begin position="92"/>
        <end position="255"/>
    </location>
</feature>
<proteinExistence type="predicted"/>
<dbReference type="HOGENOM" id="CLU_417315_0_0_3"/>
<dbReference type="InterPro" id="IPR000073">
    <property type="entry name" value="AB_hydrolase_1"/>
</dbReference>
<evidence type="ECO:0000313" key="4">
    <source>
        <dbReference type="EMBL" id="ACL47820.1"/>
    </source>
</evidence>
<dbReference type="InterPro" id="IPR013595">
    <property type="entry name" value="Pept_S33_TAP-like_C"/>
</dbReference>
<dbReference type="EMBL" id="CP001346">
    <property type="protein sequence ID" value="ACL47820.1"/>
    <property type="molecule type" value="Genomic_DNA"/>
</dbReference>
<reference evidence="4" key="1">
    <citation type="submission" date="2009-01" db="EMBL/GenBank/DDBJ databases">
        <title>Complete sequence of plasmid2 Cyanothece sp. PCC 7425.</title>
        <authorList>
            <consortium name="US DOE Joint Genome Institute"/>
            <person name="Lucas S."/>
            <person name="Copeland A."/>
            <person name="Lapidus A."/>
            <person name="Glavina del Rio T."/>
            <person name="Dalin E."/>
            <person name="Tice H."/>
            <person name="Bruce D."/>
            <person name="Goodwin L."/>
            <person name="Pitluck S."/>
            <person name="Sims D."/>
            <person name="Meineke L."/>
            <person name="Brettin T."/>
            <person name="Detter J.C."/>
            <person name="Han C."/>
            <person name="Larimer F."/>
            <person name="Land M."/>
            <person name="Hauser L."/>
            <person name="Kyrpides N."/>
            <person name="Ovchinnikova G."/>
            <person name="Liberton M."/>
            <person name="Stoeckel J."/>
            <person name="Banerjee A."/>
            <person name="Singh A."/>
            <person name="Page L."/>
            <person name="Sato H."/>
            <person name="Zhao L."/>
            <person name="Sherman L."/>
            <person name="Pakrasi H."/>
            <person name="Richardson P."/>
        </authorList>
    </citation>
    <scope>NUCLEOTIDE SEQUENCE</scope>
    <source>
        <strain evidence="4">PCC 7425</strain>
        <plasmid evidence="4">pP742502</plasmid>
    </source>
</reference>
<dbReference type="OrthoDB" id="9796770at2"/>
<evidence type="ECO:0000259" key="3">
    <source>
        <dbReference type="Pfam" id="PF08386"/>
    </source>
</evidence>
<dbReference type="PANTHER" id="PTHR43798">
    <property type="entry name" value="MONOACYLGLYCEROL LIPASE"/>
    <property type="match status" value="1"/>
</dbReference>
<dbReference type="eggNOG" id="COG0596">
    <property type="taxonomic scope" value="Bacteria"/>
</dbReference>
<dbReference type="PANTHER" id="PTHR43798:SF27">
    <property type="entry name" value="HYDROLASE ALPHA_BETA HYDROLASE FOLD FAMILY"/>
    <property type="match status" value="1"/>
</dbReference>
<protein>
    <submittedName>
        <fullName evidence="4">TAP domain protein</fullName>
    </submittedName>
</protein>
<feature type="chain" id="PRO_5002873835" evidence="1">
    <location>
        <begin position="24"/>
        <end position="656"/>
    </location>
</feature>
<organism evidence="4">
    <name type="scientific">Cyanothece sp. (strain PCC 7425 / ATCC 29141)</name>
    <dbReference type="NCBI Taxonomy" id="395961"/>
    <lineage>
        <taxon>Bacteria</taxon>
        <taxon>Bacillati</taxon>
        <taxon>Cyanobacteriota</taxon>
        <taxon>Cyanophyceae</taxon>
        <taxon>Gomontiellales</taxon>
        <taxon>Cyanothecaceae</taxon>
        <taxon>Cyanothece</taxon>
    </lineage>
</organism>
<gene>
    <name evidence="4" type="ordered locus">Cyan7425_0123</name>
</gene>
<accession>B8HZH2</accession>
<feature type="signal peptide" evidence="1">
    <location>
        <begin position="1"/>
        <end position="23"/>
    </location>
</feature>
<keyword evidence="4" id="KW-0614">Plasmid</keyword>
<dbReference type="SUPFAM" id="SSF53474">
    <property type="entry name" value="alpha/beta-Hydrolases"/>
    <property type="match status" value="1"/>
</dbReference>